<feature type="domain" description="Hepatitis E virus structural protein 2 N-terminal" evidence="15">
    <location>
        <begin position="3"/>
        <end position="178"/>
    </location>
</feature>
<organismHost>
    <name type="scientific">Chlorocebus aethiops</name>
    <name type="common">Green monkey</name>
    <name type="synonym">Cercopithecus aethiops</name>
    <dbReference type="NCBI Taxonomy" id="9534"/>
</organismHost>
<evidence type="ECO:0000259" key="15">
    <source>
        <dbReference type="Pfam" id="PF03014"/>
    </source>
</evidence>
<name>A0A1X9HYI6_HEV</name>
<dbReference type="Gene3D" id="2.40.30.190">
    <property type="match status" value="1"/>
</dbReference>
<dbReference type="GO" id="GO:0044228">
    <property type="term" value="C:host cell surface"/>
    <property type="evidence" value="ECO:0007669"/>
    <property type="project" value="UniProtKB-SubCell"/>
</dbReference>
<evidence type="ECO:0000256" key="14">
    <source>
        <dbReference type="RuleBase" id="RU363023"/>
    </source>
</evidence>
<organismHost>
    <name type="scientific">Pan troglodytes</name>
    <name type="common">Chimpanzee</name>
    <dbReference type="NCBI Taxonomy" id="9598"/>
</organismHost>
<keyword evidence="12 14" id="KW-1035">Host cytoplasm</keyword>
<reference evidence="18" key="1">
    <citation type="submission" date="2015-05" db="EMBL/GenBank/DDBJ databases">
        <title>Novel Hepatitis E Virus in Tree Shrew, China.</title>
        <authorList>
            <person name="Shan T."/>
        </authorList>
    </citation>
    <scope>NUCLEOTIDE SEQUENCE</scope>
    <source>
        <strain evidence="18">Yunnan-2013</strain>
    </source>
</reference>
<dbReference type="InterPro" id="IPR029053">
    <property type="entry name" value="Viral_coat"/>
</dbReference>
<evidence type="ECO:0000313" key="18">
    <source>
        <dbReference type="EMBL" id="ANH58415.1"/>
    </source>
</evidence>
<organismHost>
    <name type="scientific">Cercopithecus hamlyni</name>
    <name type="common">Owl-faced monkey</name>
    <name type="synonym">Hamlyn's monkey</name>
    <dbReference type="NCBI Taxonomy" id="9536"/>
</organismHost>
<comment type="subunit">
    <text evidence="13">Self-assembles to form the capsid. The capsid is dominated by dimers that define the 30 morphological units. Interacts with phosphorylated protein ORF3. Interacts with host TMEM134. Interacts with host ASGR1 and ASGR2; these interactions facilitate infection of host hepatocytes.</text>
</comment>
<accession>A0A1X9HYI6</accession>
<evidence type="ECO:0000256" key="3">
    <source>
        <dbReference type="ARBA" id="ARBA00004328"/>
    </source>
</evidence>
<evidence type="ECO:0000256" key="10">
    <source>
        <dbReference type="ARBA" id="ARBA00023180"/>
    </source>
</evidence>
<protein>
    <recommendedName>
        <fullName evidence="14">Pro-secreted protein ORF2</fullName>
        <shortName evidence="14">pORF2</shortName>
    </recommendedName>
    <alternativeName>
        <fullName evidence="14">Protein ORF2</fullName>
    </alternativeName>
    <component>
        <recommendedName>
            <fullName evidence="14">Secreted protein ORF2</fullName>
            <shortName evidence="14">ORF2s</shortName>
        </recommendedName>
    </component>
</protein>
<dbReference type="GO" id="GO:0039615">
    <property type="term" value="C:T=1 icosahedral viral capsid"/>
    <property type="evidence" value="ECO:0007669"/>
    <property type="project" value="UniProtKB-UniRule"/>
</dbReference>
<organismHost>
    <name type="scientific">Bandicota bengalensis</name>
    <name type="common">lesser bandicoot rat</name>
    <dbReference type="NCBI Taxonomy" id="69079"/>
</organismHost>
<comment type="function">
    <molecule>Isoform Capsid protein</molecule>
    <text evidence="14">Forms an icosahedral capsid with a T=1 symmetry and a 34 nm diameter. The capsid is composed of 60 copies linked to each other. Binds to the 5' end of the genomic RNA to mediate genome encapsidation.</text>
</comment>
<comment type="similarity">
    <text evidence="5 14">Belongs to the hepevirus capsid protein family.</text>
</comment>
<evidence type="ECO:0000256" key="1">
    <source>
        <dbReference type="ARBA" id="ARBA00004136"/>
    </source>
</evidence>
<organismHost>
    <name type="scientific">Saimiri</name>
    <name type="common">squirrel monkeys</name>
    <dbReference type="NCBI Taxonomy" id="9520"/>
</organismHost>
<dbReference type="InterPro" id="IPR048802">
    <property type="entry name" value="SP2_M"/>
</dbReference>
<organism evidence="18">
    <name type="scientific">Hepatitis E virus</name>
    <name type="common">HEV</name>
    <dbReference type="NCBI Taxonomy" id="1678143"/>
    <lineage>
        <taxon>Viruses</taxon>
        <taxon>Riboviria</taxon>
        <taxon>Orthornavirae</taxon>
        <taxon>Kitrinoviricota</taxon>
        <taxon>Alsuviricetes</taxon>
        <taxon>Hepelivirales</taxon>
        <taxon>Hepeviridae</taxon>
        <taxon>Orthohepevirinae</taxon>
        <taxon>Paslahepevirus</taxon>
    </lineage>
</organism>
<organismHost>
    <name type="scientific">Mus musculus</name>
    <name type="common">Mouse</name>
    <dbReference type="NCBI Taxonomy" id="10090"/>
</organismHost>
<evidence type="ECO:0000256" key="13">
    <source>
        <dbReference type="ARBA" id="ARBA00046910"/>
    </source>
</evidence>
<dbReference type="Pfam" id="PF20751">
    <property type="entry name" value="SP2_M"/>
    <property type="match status" value="1"/>
</dbReference>
<dbReference type="Pfam" id="PF03014">
    <property type="entry name" value="SP2"/>
    <property type="match status" value="1"/>
</dbReference>
<dbReference type="GO" id="GO:0005198">
    <property type="term" value="F:structural molecule activity"/>
    <property type="evidence" value="ECO:0007669"/>
    <property type="project" value="UniProtKB-UniRule"/>
</dbReference>
<evidence type="ECO:0000256" key="5">
    <source>
        <dbReference type="ARBA" id="ARBA00008877"/>
    </source>
</evidence>
<evidence type="ECO:0000256" key="6">
    <source>
        <dbReference type="ARBA" id="ARBA00022561"/>
    </source>
</evidence>
<keyword evidence="8 14" id="KW-0946">Virion</keyword>
<evidence type="ECO:0000259" key="17">
    <source>
        <dbReference type="Pfam" id="PF20752"/>
    </source>
</evidence>
<comment type="subcellular location">
    <molecule>Isoform Capsid protein</molecule>
    <subcellularLocation>
        <location evidence="14">Virion</location>
    </subcellularLocation>
    <subcellularLocation>
        <location evidence="14">Host cytoplasm</location>
    </subcellularLocation>
    <subcellularLocation>
        <location evidence="14">Host endoplasmic reticulum</location>
    </subcellularLocation>
    <subcellularLocation>
        <location evidence="14">Host Golgi apparatus</location>
    </subcellularLocation>
    <subcellularLocation>
        <location evidence="14">Host cell surface</location>
    </subcellularLocation>
</comment>
<evidence type="ECO:0000256" key="7">
    <source>
        <dbReference type="ARBA" id="ARBA00022812"/>
    </source>
</evidence>
<dbReference type="EMBL" id="KR905549">
    <property type="protein sequence ID" value="ANH58415.1"/>
    <property type="molecule type" value="Genomic_RNA"/>
</dbReference>
<evidence type="ECO:0000259" key="16">
    <source>
        <dbReference type="Pfam" id="PF20751"/>
    </source>
</evidence>
<dbReference type="Gene3D" id="2.60.120.20">
    <property type="match status" value="1"/>
</dbReference>
<sequence length="524" mass="55957">MVYNLSTSPLSALIATGSNLMIYSAPLNPLLPLQDGTNTHIMATESSNYAQYRVSAATVRFRPLVPNSVGGYALSLSFWPQSTTTPTSVDMNSITATDVRLVLQPGLSGELVIPSERLHYRNQGWRSVETNAVGQEESTSGLLLLCLHGTPVNSFTNSPYSGALGLLDFALQIELRNLTPGNTNTRVSRYRSVARHMMKRGPGGAAQVTTASAMRFSKDAAFAGGNSSIGDVGRSIGLAIFNIADTLLGGLPSELLSAAGGQVFYTRPVQSANSEPTVRLYDSVENAQLDRPIIIPHDVDLGQSAISIQDYDNQHEQDRPTPSPAPQRPLTSLRHNDVLWLSLTDAEYTQSQTPQSSSPVYFSKQTTIVNVATGSLAVAQSTDWSKATIDGKPLPTVSSGSSHWYRIPLNGKISFWDPVSGKAGYPYNYNTIDSDSIYISAADGHVYISTYTTSLGTGPVSISAVGAVGAAPAVVRSDSVVDISQHTFDDFCPVCSKLALQGCAFQTTLEELKRLGAPTVSGRV</sequence>
<dbReference type="GO" id="GO:0044165">
    <property type="term" value="C:host cell endoplasmic reticulum"/>
    <property type="evidence" value="ECO:0007669"/>
    <property type="project" value="UniProtKB-SubCell"/>
</dbReference>
<keyword evidence="11" id="KW-1038">Host endoplasmic reticulum</keyword>
<dbReference type="Pfam" id="PF20752">
    <property type="entry name" value="SP2_C"/>
    <property type="match status" value="2"/>
</dbReference>
<evidence type="ECO:0000256" key="8">
    <source>
        <dbReference type="ARBA" id="ARBA00022844"/>
    </source>
</evidence>
<comment type="subcellular location">
    <molecule>Isoform Secreted protein ORF2</molecule>
    <subcellularLocation>
        <location evidence="14">Secreted</location>
    </subcellularLocation>
</comment>
<dbReference type="InterPro" id="IPR048794">
    <property type="entry name" value="SP2_C"/>
</dbReference>
<comment type="function">
    <molecule>Isoform Secreted protein ORF2</molecule>
    <text evidence="14">Plays a role in the inhibition of host antibody-mediated neutralization without blocking viral cell entry.</text>
</comment>
<dbReference type="GO" id="GO:0005576">
    <property type="term" value="C:extracellular region"/>
    <property type="evidence" value="ECO:0007669"/>
    <property type="project" value="UniProtKB-SubCell"/>
</dbReference>
<organismHost>
    <name type="scientific">Sus scrofa</name>
    <name type="common">Pig</name>
    <dbReference type="NCBI Taxonomy" id="9823"/>
</organismHost>
<organismHost>
    <name type="scientific">Homo sapiens</name>
    <name type="common">Human</name>
    <dbReference type="NCBI Taxonomy" id="9606"/>
</organismHost>
<evidence type="ECO:0000256" key="2">
    <source>
        <dbReference type="ARBA" id="ARBA00004192"/>
    </source>
</evidence>
<organismHost>
    <name type="scientific">Macaca</name>
    <name type="common">macaques</name>
    <dbReference type="NCBI Taxonomy" id="9539"/>
</organismHost>
<evidence type="ECO:0000256" key="4">
    <source>
        <dbReference type="ARBA" id="ARBA00004354"/>
    </source>
</evidence>
<feature type="domain" description="Structural protein 2 C-terminal" evidence="17">
    <location>
        <begin position="325"/>
        <end position="392"/>
    </location>
</feature>
<evidence type="ECO:0000256" key="11">
    <source>
        <dbReference type="ARBA" id="ARBA00023184"/>
    </source>
</evidence>
<dbReference type="InterPro" id="IPR004261">
    <property type="entry name" value="SP2_N"/>
</dbReference>
<keyword evidence="7" id="KW-1040">Host Golgi apparatus</keyword>
<evidence type="ECO:0000256" key="9">
    <source>
        <dbReference type="ARBA" id="ARBA00022884"/>
    </source>
</evidence>
<feature type="domain" description="Structural protein 2 C-terminal" evidence="17">
    <location>
        <begin position="407"/>
        <end position="460"/>
    </location>
</feature>
<dbReference type="GO" id="GO:0044177">
    <property type="term" value="C:host cell Golgi apparatus"/>
    <property type="evidence" value="ECO:0007669"/>
    <property type="project" value="UniProtKB-SubCell"/>
</dbReference>
<keyword evidence="9 14" id="KW-0694">RNA-binding</keyword>
<feature type="domain" description="Structural protein 2 second" evidence="16">
    <location>
        <begin position="181"/>
        <end position="320"/>
    </location>
</feature>
<keyword evidence="6 14" id="KW-0167">Capsid protein</keyword>
<proteinExistence type="inferred from homology"/>
<evidence type="ECO:0000256" key="12">
    <source>
        <dbReference type="ARBA" id="ARBA00023200"/>
    </source>
</evidence>
<organismHost>
    <name type="scientific">Gallus gallus</name>
    <name type="common">Chicken</name>
    <dbReference type="NCBI Taxonomy" id="9031"/>
</organismHost>
<comment type="subcellular location">
    <subcellularLocation>
        <location evidence="1">Host Golgi apparatus</location>
    </subcellularLocation>
    <subcellularLocation>
        <location evidence="2">Host cytoplasm</location>
    </subcellularLocation>
    <subcellularLocation>
        <location evidence="4">Host endoplasmic reticulum</location>
    </subcellularLocation>
    <subcellularLocation>
        <location evidence="3">Virion</location>
    </subcellularLocation>
</comment>
<dbReference type="GO" id="GO:0003723">
    <property type="term" value="F:RNA binding"/>
    <property type="evidence" value="ECO:0007669"/>
    <property type="project" value="UniProtKB-UniRule"/>
</dbReference>
<keyword evidence="10" id="KW-0325">Glycoprotein</keyword>
<organismHost>
    <name type="scientific">Callithrix</name>
    <dbReference type="NCBI Taxonomy" id="9481"/>
</organismHost>